<feature type="domain" description="SH2" evidence="5">
    <location>
        <begin position="172"/>
        <end position="270"/>
    </location>
</feature>
<dbReference type="InterPro" id="IPR001849">
    <property type="entry name" value="PH_domain"/>
</dbReference>
<evidence type="ECO:0000313" key="8">
    <source>
        <dbReference type="Proteomes" id="UP000694680"/>
    </source>
</evidence>
<dbReference type="InterPro" id="IPR000980">
    <property type="entry name" value="SH2"/>
</dbReference>
<dbReference type="RefSeq" id="XP_028315625.1">
    <property type="nucleotide sequence ID" value="XM_028459824.1"/>
</dbReference>
<dbReference type="Gene3D" id="3.30.505.10">
    <property type="entry name" value="SH2 domain"/>
    <property type="match status" value="1"/>
</dbReference>
<dbReference type="PROSITE" id="PS50001">
    <property type="entry name" value="SH2"/>
    <property type="match status" value="1"/>
</dbReference>
<organism evidence="7 8">
    <name type="scientific">Gouania willdenowi</name>
    <name type="common">Blunt-snouted clingfish</name>
    <name type="synonym">Lepadogaster willdenowi</name>
    <dbReference type="NCBI Taxonomy" id="441366"/>
    <lineage>
        <taxon>Eukaryota</taxon>
        <taxon>Metazoa</taxon>
        <taxon>Chordata</taxon>
        <taxon>Craniata</taxon>
        <taxon>Vertebrata</taxon>
        <taxon>Euteleostomi</taxon>
        <taxon>Actinopterygii</taxon>
        <taxon>Neopterygii</taxon>
        <taxon>Teleostei</taxon>
        <taxon>Neoteleostei</taxon>
        <taxon>Acanthomorphata</taxon>
        <taxon>Ovalentaria</taxon>
        <taxon>Blenniimorphae</taxon>
        <taxon>Blenniiformes</taxon>
        <taxon>Gobiesocoidei</taxon>
        <taxon>Gobiesocidae</taxon>
        <taxon>Gobiesocinae</taxon>
        <taxon>Gouania</taxon>
    </lineage>
</organism>
<dbReference type="SUPFAM" id="SSF50729">
    <property type="entry name" value="PH domain-like"/>
    <property type="match status" value="1"/>
</dbReference>
<feature type="compositionally biased region" description="Basic and acidic residues" evidence="4">
    <location>
        <begin position="356"/>
        <end position="366"/>
    </location>
</feature>
<dbReference type="SMART" id="SM00233">
    <property type="entry name" value="PH"/>
    <property type="match status" value="1"/>
</dbReference>
<evidence type="ECO:0000256" key="1">
    <source>
        <dbReference type="ARBA" id="ARBA00022553"/>
    </source>
</evidence>
<dbReference type="InterPro" id="IPR039111">
    <property type="entry name" value="STAP1/STAP2"/>
</dbReference>
<dbReference type="PROSITE" id="PS50003">
    <property type="entry name" value="PH_DOMAIN"/>
    <property type="match status" value="1"/>
</dbReference>
<dbReference type="GO" id="GO:0019901">
    <property type="term" value="F:protein kinase binding"/>
    <property type="evidence" value="ECO:0007669"/>
    <property type="project" value="TreeGrafter"/>
</dbReference>
<evidence type="ECO:0000256" key="2">
    <source>
        <dbReference type="ARBA" id="ARBA00022999"/>
    </source>
</evidence>
<dbReference type="GeneID" id="114471193"/>
<reference evidence="7" key="3">
    <citation type="submission" date="2025-09" db="UniProtKB">
        <authorList>
            <consortium name="Ensembl"/>
        </authorList>
    </citation>
    <scope>IDENTIFICATION</scope>
</reference>
<dbReference type="GO" id="GO:0007169">
    <property type="term" value="P:cell surface receptor protein tyrosine kinase signaling pathway"/>
    <property type="evidence" value="ECO:0007669"/>
    <property type="project" value="TreeGrafter"/>
</dbReference>
<feature type="domain" description="PH" evidence="6">
    <location>
        <begin position="19"/>
        <end position="109"/>
    </location>
</feature>
<keyword evidence="2 3" id="KW-0727">SH2 domain</keyword>
<evidence type="ECO:0000256" key="4">
    <source>
        <dbReference type="SAM" id="MobiDB-lite"/>
    </source>
</evidence>
<keyword evidence="8" id="KW-1185">Reference proteome</keyword>
<feature type="region of interest" description="Disordered" evidence="4">
    <location>
        <begin position="268"/>
        <end position="335"/>
    </location>
</feature>
<dbReference type="OrthoDB" id="6086001at2759"/>
<dbReference type="PANTHER" id="PTHR16186:SF10">
    <property type="entry name" value="SIGNAL-TRANSDUCING ADAPTOR PROTEIN 1"/>
    <property type="match status" value="1"/>
</dbReference>
<dbReference type="PANTHER" id="PTHR16186">
    <property type="entry name" value="SIGNAL-TRANSDUCING ADAPTOR PROTEIN-RELATED"/>
    <property type="match status" value="1"/>
</dbReference>
<keyword evidence="1" id="KW-0597">Phosphoprotein</keyword>
<dbReference type="AlphaFoldDB" id="A0A8C5GZN2"/>
<reference evidence="7" key="2">
    <citation type="submission" date="2025-08" db="UniProtKB">
        <authorList>
            <consortium name="Ensembl"/>
        </authorList>
    </citation>
    <scope>IDENTIFICATION</scope>
</reference>
<dbReference type="InterPro" id="IPR036860">
    <property type="entry name" value="SH2_dom_sf"/>
</dbReference>
<name>A0A8C5GZN2_GOUWI</name>
<protein>
    <submittedName>
        <fullName evidence="7">Signal-transducing adaptor protein 1-like</fullName>
    </submittedName>
</protein>
<dbReference type="Gene3D" id="2.30.29.30">
    <property type="entry name" value="Pleckstrin-homology domain (PH domain)/Phosphotyrosine-binding domain (PTB)"/>
    <property type="match status" value="1"/>
</dbReference>
<dbReference type="GO" id="GO:0050861">
    <property type="term" value="P:positive regulation of B cell receptor signaling pathway"/>
    <property type="evidence" value="ECO:0007669"/>
    <property type="project" value="TreeGrafter"/>
</dbReference>
<gene>
    <name evidence="7" type="primary">LOC114471193</name>
</gene>
<feature type="compositionally biased region" description="Polar residues" evidence="4">
    <location>
        <begin position="277"/>
        <end position="286"/>
    </location>
</feature>
<reference evidence="7" key="1">
    <citation type="submission" date="2020-06" db="EMBL/GenBank/DDBJ databases">
        <authorList>
            <consortium name="Wellcome Sanger Institute Data Sharing"/>
        </authorList>
    </citation>
    <scope>NUCLEOTIDE SEQUENCE [LARGE SCALE GENOMIC DNA]</scope>
</reference>
<evidence type="ECO:0000259" key="5">
    <source>
        <dbReference type="PROSITE" id="PS50001"/>
    </source>
</evidence>
<dbReference type="GO" id="GO:0035591">
    <property type="term" value="F:signaling adaptor activity"/>
    <property type="evidence" value="ECO:0007669"/>
    <property type="project" value="InterPro"/>
</dbReference>
<feature type="region of interest" description="Disordered" evidence="4">
    <location>
        <begin position="351"/>
        <end position="381"/>
    </location>
</feature>
<dbReference type="SMART" id="SM00252">
    <property type="entry name" value="SH2"/>
    <property type="match status" value="1"/>
</dbReference>
<feature type="compositionally biased region" description="Polar residues" evidence="4">
    <location>
        <begin position="367"/>
        <end position="381"/>
    </location>
</feature>
<dbReference type="Ensembl" id="ENSGWIT00000041251.1">
    <property type="protein sequence ID" value="ENSGWIP00000037887.1"/>
    <property type="gene ID" value="ENSGWIG00000019452.1"/>
</dbReference>
<sequence length="381" mass="43473">MSVHPRVVHMRRESITALPLYYSGHLHKKQTKDKTFKKFFTELRGSTLFFYKNDQEDTYIEKLDLNQVKSMEKSSTHLTLSLDTDEVKLKMDNDVTGEEWRGFILTVVNHEIPSQLKLLPGQMLKLQEFLNQERRKNCPQPRPPLPPRPPFLQLGEGSSSTDQELPECFYGVNRQEAVQMLQANPENGDIIIRPSTVGNDYALTLRQMTPSGPAIKNFKVTSTDSGLVIKLDTAVTVPSLHAVLEYFMEKTEHRLKPYVVSTYDTHLEPSSFDPKDTSVSSSSTKNVPKAQVAPLQRAKTEEEVQPPPLDQDRVYMIPDDATPENPTVKPATLNDELRHAVKQRRQAIYDAAEGEEQSRYERHISDRQTPSSSVQWINKTQ</sequence>
<evidence type="ECO:0000256" key="3">
    <source>
        <dbReference type="PROSITE-ProRule" id="PRU00191"/>
    </source>
</evidence>
<dbReference type="Proteomes" id="UP000694680">
    <property type="component" value="Chromosome 10"/>
</dbReference>
<evidence type="ECO:0000259" key="6">
    <source>
        <dbReference type="PROSITE" id="PS50003"/>
    </source>
</evidence>
<dbReference type="SUPFAM" id="SSF55550">
    <property type="entry name" value="SH2 domain"/>
    <property type="match status" value="1"/>
</dbReference>
<proteinExistence type="predicted"/>
<dbReference type="Pfam" id="PF00017">
    <property type="entry name" value="SH2"/>
    <property type="match status" value="1"/>
</dbReference>
<evidence type="ECO:0000313" key="7">
    <source>
        <dbReference type="Ensembl" id="ENSGWIP00000037887.1"/>
    </source>
</evidence>
<accession>A0A8C5GZN2</accession>
<dbReference type="InterPro" id="IPR011993">
    <property type="entry name" value="PH-like_dom_sf"/>
</dbReference>